<gene>
    <name evidence="1" type="ORF">ATC1_1247</name>
</gene>
<accession>A0A0K8PA29</accession>
<proteinExistence type="predicted"/>
<evidence type="ECO:0000313" key="1">
    <source>
        <dbReference type="EMBL" id="GAP39517.1"/>
    </source>
</evidence>
<dbReference type="PATRIC" id="fig|1678840.3.peg.550"/>
<reference evidence="1" key="1">
    <citation type="journal article" date="2015" name="Genome Announc.">
        <title>Draft Genome Sequence of Anaerolineae Strain TC1, a Novel Isolate from a Methanogenic Wastewater Treatment System.</title>
        <authorList>
            <person name="Matsuura N."/>
            <person name="Tourlousse D.M."/>
            <person name="Sun L."/>
            <person name="Toyonaga M."/>
            <person name="Kuroda K."/>
            <person name="Ohashi A."/>
            <person name="Cruz R."/>
            <person name="Yamaguchi T."/>
            <person name="Sekiguchi Y."/>
        </authorList>
    </citation>
    <scope>NUCLEOTIDE SEQUENCE [LARGE SCALE GENOMIC DNA]</scope>
    <source>
        <strain evidence="1">TC1</strain>
    </source>
</reference>
<evidence type="ECO:0000313" key="2">
    <source>
        <dbReference type="Proteomes" id="UP000053370"/>
    </source>
</evidence>
<dbReference type="AlphaFoldDB" id="A0A0K8PA29"/>
<dbReference type="EMBL" id="DF968180">
    <property type="protein sequence ID" value="GAP39517.1"/>
    <property type="molecule type" value="Genomic_DNA"/>
</dbReference>
<dbReference type="STRING" id="1678840.ATC1_1247"/>
<name>A0A0K8PA29_9CHLR</name>
<sequence length="124" mass="14238">MKDIMSFCAPKYKKGGYTKVDVQIYQKSNLFVTSLCFQQEPEYGEGDKANLISQYPLEDLLDRFFVFVSDFYTELNTSKSKTCYLEFASSDLSDIQKLCGIIGKHVYAKKHLQNGNVCFELVIE</sequence>
<protein>
    <submittedName>
        <fullName evidence="1">Uncharacterized protein</fullName>
    </submittedName>
</protein>
<dbReference type="Proteomes" id="UP000053370">
    <property type="component" value="Unassembled WGS sequence"/>
</dbReference>
<organism evidence="1">
    <name type="scientific">Flexilinea flocculi</name>
    <dbReference type="NCBI Taxonomy" id="1678840"/>
    <lineage>
        <taxon>Bacteria</taxon>
        <taxon>Bacillati</taxon>
        <taxon>Chloroflexota</taxon>
        <taxon>Anaerolineae</taxon>
        <taxon>Anaerolineales</taxon>
        <taxon>Anaerolineaceae</taxon>
        <taxon>Flexilinea</taxon>
    </lineage>
</organism>
<keyword evidence="2" id="KW-1185">Reference proteome</keyword>